<evidence type="ECO:0000313" key="1">
    <source>
        <dbReference type="EMBL" id="SFP07924.1"/>
    </source>
</evidence>
<accession>A0A1I5ME96</accession>
<dbReference type="RefSeq" id="WP_143089584.1">
    <property type="nucleotide sequence ID" value="NZ_FOWZ01000002.1"/>
</dbReference>
<dbReference type="Proteomes" id="UP000199331">
    <property type="component" value="Unassembled WGS sequence"/>
</dbReference>
<reference evidence="2" key="1">
    <citation type="submission" date="2016-10" db="EMBL/GenBank/DDBJ databases">
        <authorList>
            <person name="Varghese N."/>
            <person name="Submissions S."/>
        </authorList>
    </citation>
    <scope>NUCLEOTIDE SEQUENCE [LARGE SCALE GENOMIC DNA]</scope>
    <source>
        <strain evidence="2">CGMCC 1.7715</strain>
    </source>
</reference>
<sequence>MKPTNENLEQYAHAPLMRMLIAVALDGSTMTYGEGKDRLESEHDFTTIFSPKMGYIVGSMIDRVLWEDDEAPLLNVLMVNQGTRLPSDGAAGYMADRFEIPGLREKGTDHPRWEECFDDAAHEVYEYTAEDWIDLYQRTFGQQLTVEEIAAERSRRKAGSEEDGLKYGRIGEGPNHEALRLWVKDNPSLINTDYVDCRSETEVTLDSADRVDAVYYCDDRVVVLEVKSRDSNEADFRKGVFQCVKYRAVQSAMDVRQDGYVEAILVTETPITGEIRDLLRLHDIRHFQAPLERN</sequence>
<dbReference type="EMBL" id="FOWZ01000002">
    <property type="protein sequence ID" value="SFP07924.1"/>
    <property type="molecule type" value="Genomic_DNA"/>
</dbReference>
<protein>
    <submittedName>
        <fullName evidence="1">Uncharacterized protein</fullName>
    </submittedName>
</protein>
<dbReference type="STRING" id="604088.SAMN04488060_1313"/>
<name>A0A1I5ME96_9SPHN</name>
<organism evidence="1 2">
    <name type="scientific">Qipengyuania nanhaisediminis</name>
    <dbReference type="NCBI Taxonomy" id="604088"/>
    <lineage>
        <taxon>Bacteria</taxon>
        <taxon>Pseudomonadati</taxon>
        <taxon>Pseudomonadota</taxon>
        <taxon>Alphaproteobacteria</taxon>
        <taxon>Sphingomonadales</taxon>
        <taxon>Erythrobacteraceae</taxon>
        <taxon>Qipengyuania</taxon>
    </lineage>
</organism>
<dbReference type="OrthoDB" id="2052851at2"/>
<evidence type="ECO:0000313" key="2">
    <source>
        <dbReference type="Proteomes" id="UP000199331"/>
    </source>
</evidence>
<dbReference type="AlphaFoldDB" id="A0A1I5ME96"/>
<proteinExistence type="predicted"/>
<gene>
    <name evidence="1" type="ORF">SAMN04488060_1313</name>
</gene>
<keyword evidence="2" id="KW-1185">Reference proteome</keyword>